<dbReference type="AlphaFoldDB" id="F5S985"/>
<organism evidence="1 2">
    <name type="scientific">Kingella kingae ATCC 23330</name>
    <dbReference type="NCBI Taxonomy" id="887327"/>
    <lineage>
        <taxon>Bacteria</taxon>
        <taxon>Pseudomonadati</taxon>
        <taxon>Pseudomonadota</taxon>
        <taxon>Betaproteobacteria</taxon>
        <taxon>Neisseriales</taxon>
        <taxon>Neisseriaceae</taxon>
        <taxon>Kingella</taxon>
    </lineage>
</organism>
<proteinExistence type="predicted"/>
<protein>
    <submittedName>
        <fullName evidence="1">Uncharacterized protein</fullName>
    </submittedName>
</protein>
<name>F5S985_KINKI</name>
<dbReference type="HOGENOM" id="CLU_3252790_0_0_4"/>
<evidence type="ECO:0000313" key="2">
    <source>
        <dbReference type="Proteomes" id="UP000004207"/>
    </source>
</evidence>
<evidence type="ECO:0000313" key="1">
    <source>
        <dbReference type="EMBL" id="EGK07490.1"/>
    </source>
</evidence>
<sequence length="42" mass="4696">MSPCPNLNLNHYIPKSKIWTKGQKAACTFCLRLSAGCFCMCD</sequence>
<accession>F5S985</accession>
<comment type="caution">
    <text evidence="1">The sequence shown here is derived from an EMBL/GenBank/DDBJ whole genome shotgun (WGS) entry which is preliminary data.</text>
</comment>
<dbReference type="EMBL" id="AFHS01000058">
    <property type="protein sequence ID" value="EGK07490.1"/>
    <property type="molecule type" value="Genomic_DNA"/>
</dbReference>
<gene>
    <name evidence="1" type="ORF">HMPREF0476_1768</name>
</gene>
<dbReference type="Proteomes" id="UP000004207">
    <property type="component" value="Unassembled WGS sequence"/>
</dbReference>
<reference evidence="1 2" key="1">
    <citation type="submission" date="2011-04" db="EMBL/GenBank/DDBJ databases">
        <authorList>
            <person name="Muzny D."/>
            <person name="Qin X."/>
            <person name="Deng J."/>
            <person name="Jiang H."/>
            <person name="Liu Y."/>
            <person name="Qu J."/>
            <person name="Song X.-Z."/>
            <person name="Zhang L."/>
            <person name="Thornton R."/>
            <person name="Coyle M."/>
            <person name="Francisco L."/>
            <person name="Jackson L."/>
            <person name="Javaid M."/>
            <person name="Korchina V."/>
            <person name="Kovar C."/>
            <person name="Mata R."/>
            <person name="Mathew T."/>
            <person name="Ngo R."/>
            <person name="Nguyen L."/>
            <person name="Nguyen N."/>
            <person name="Okwuonu G."/>
            <person name="Ongeri F."/>
            <person name="Pham C."/>
            <person name="Simmons D."/>
            <person name="Wilczek-Boney K."/>
            <person name="Hale W."/>
            <person name="Jakkamsetti A."/>
            <person name="Pham P."/>
            <person name="Ruth R."/>
            <person name="San Lucas F."/>
            <person name="Warren J."/>
            <person name="Zhang J."/>
            <person name="Zhao Z."/>
            <person name="Zhou C."/>
            <person name="Zhu D."/>
            <person name="Lee S."/>
            <person name="Bess C."/>
            <person name="Blankenburg K."/>
            <person name="Forbes L."/>
            <person name="Fu Q."/>
            <person name="Gubbala S."/>
            <person name="Hirani K."/>
            <person name="Jayaseelan J.C."/>
            <person name="Lara F."/>
            <person name="Munidasa M."/>
            <person name="Palculict T."/>
            <person name="Patil S."/>
            <person name="Pu L.-L."/>
            <person name="Saada N."/>
            <person name="Tang L."/>
            <person name="Weissenberger G."/>
            <person name="Zhu Y."/>
            <person name="Hemphill L."/>
            <person name="Shang Y."/>
            <person name="Youmans B."/>
            <person name="Ayvaz T."/>
            <person name="Ross M."/>
            <person name="Santibanez J."/>
            <person name="Aqrawi P."/>
            <person name="Gross S."/>
            <person name="Joshi V."/>
            <person name="Fowler G."/>
            <person name="Nazareth L."/>
            <person name="Reid J."/>
            <person name="Worley K."/>
            <person name="Petrosino J."/>
            <person name="Highlander S."/>
            <person name="Gibbs R."/>
        </authorList>
    </citation>
    <scope>NUCLEOTIDE SEQUENCE [LARGE SCALE GENOMIC DNA]</scope>
    <source>
        <strain evidence="1 2">ATCC 23330</strain>
    </source>
</reference>
<keyword evidence="2" id="KW-1185">Reference proteome</keyword>